<reference evidence="5 6" key="1">
    <citation type="journal article" date="2017" name="Int. J. Syst. Evol. Microbiol.">
        <title>Marinicauda algicola sp. nov., isolated from a marine red alga Rhodosorus marinus.</title>
        <authorList>
            <person name="Jeong S.E."/>
            <person name="Jeon S.H."/>
            <person name="Chun B.H."/>
            <person name="Kim D.W."/>
            <person name="Jeon C.O."/>
        </authorList>
    </citation>
    <scope>NUCLEOTIDE SEQUENCE [LARGE SCALE GENOMIC DNA]</scope>
    <source>
        <strain evidence="5 6">JCM 31718</strain>
    </source>
</reference>
<dbReference type="InterPro" id="IPR045570">
    <property type="entry name" value="Metalloprtase-TldD/E_cen_dom"/>
</dbReference>
<dbReference type="GO" id="GO:0008237">
    <property type="term" value="F:metallopeptidase activity"/>
    <property type="evidence" value="ECO:0007669"/>
    <property type="project" value="InterPro"/>
</dbReference>
<keyword evidence="6" id="KW-1185">Reference proteome</keyword>
<dbReference type="PANTHER" id="PTHR43421:SF1">
    <property type="entry name" value="METALLOPROTEASE PMBA"/>
    <property type="match status" value="1"/>
</dbReference>
<dbReference type="Gene3D" id="3.30.2290.10">
    <property type="entry name" value="PmbA/TldD superfamily"/>
    <property type="match status" value="1"/>
</dbReference>
<name>A0A4S2GVZ3_9PROT</name>
<dbReference type="PANTHER" id="PTHR43421">
    <property type="entry name" value="METALLOPROTEASE PMBA"/>
    <property type="match status" value="1"/>
</dbReference>
<sequence>MTDTAPAPAEPRSAIDPEALVEIADDLVRRAMKAGADAAEAGLVEGRALEASIRNGALEDLERSESRDAGLRVFIGKRQAGVAFSDLSEAGRTLAVERALAMARVAPEDRYCGLVEPGELARSIPDIPLYEDRDWDPDVLERLGLAMEEAALKVDHVETIASAGASFGAGAVALVTSNGFSAGRRSSSCSLGIAPLAKRDGQMERDFKGHSSRRFEDLKSPEEIGRIAGERAAARLGSTKMASGKMPVVFDERVATTFVSSFLGAISGPAIARGTSFLRGKMGERVFAEGIDIIEDPLKPWGHGSRAFDGEGVPVRARALVEDGVVTTWLLNASSARQLGLPLTGHASQGLGSPPGIRTSNVHLAPGERTRQELIADAGNGLLVTEMFGPSLNENTGDWSVGVAGFAIENGKIAYPVSEMTVAGNLLDMFARLEPGSDLEFEHATNAPSVLVDALSVGGR</sequence>
<organism evidence="5 6">
    <name type="scientific">Marinicauda algicola</name>
    <dbReference type="NCBI Taxonomy" id="2029849"/>
    <lineage>
        <taxon>Bacteria</taxon>
        <taxon>Pseudomonadati</taxon>
        <taxon>Pseudomonadota</taxon>
        <taxon>Alphaproteobacteria</taxon>
        <taxon>Maricaulales</taxon>
        <taxon>Maricaulaceae</taxon>
        <taxon>Marinicauda</taxon>
    </lineage>
</organism>
<dbReference type="GO" id="GO:0005829">
    <property type="term" value="C:cytosol"/>
    <property type="evidence" value="ECO:0007669"/>
    <property type="project" value="TreeGrafter"/>
</dbReference>
<evidence type="ECO:0000259" key="3">
    <source>
        <dbReference type="Pfam" id="PF19289"/>
    </source>
</evidence>
<gene>
    <name evidence="5" type="ORF">E5163_16090</name>
</gene>
<comment type="similarity">
    <text evidence="1">Belongs to the peptidase U62 family.</text>
</comment>
<dbReference type="SUPFAM" id="SSF111283">
    <property type="entry name" value="Putative modulator of DNA gyrase, PmbA/TldD"/>
    <property type="match status" value="1"/>
</dbReference>
<dbReference type="EMBL" id="SRXW01000007">
    <property type="protein sequence ID" value="TGY87235.1"/>
    <property type="molecule type" value="Genomic_DNA"/>
</dbReference>
<evidence type="ECO:0000256" key="1">
    <source>
        <dbReference type="ARBA" id="ARBA00005836"/>
    </source>
</evidence>
<feature type="domain" description="Metalloprotease TldD/E C-terminal" evidence="3">
    <location>
        <begin position="243"/>
        <end position="459"/>
    </location>
</feature>
<dbReference type="AlphaFoldDB" id="A0A4S2GVZ3"/>
<dbReference type="Proteomes" id="UP000308054">
    <property type="component" value="Unassembled WGS sequence"/>
</dbReference>
<dbReference type="InterPro" id="IPR047657">
    <property type="entry name" value="PmbA"/>
</dbReference>
<dbReference type="InterPro" id="IPR045569">
    <property type="entry name" value="Metalloprtase-TldD/E_C"/>
</dbReference>
<feature type="domain" description="Metalloprotease TldD/E N-terminal" evidence="2">
    <location>
        <begin position="39"/>
        <end position="103"/>
    </location>
</feature>
<dbReference type="Pfam" id="PF19290">
    <property type="entry name" value="PmbA_TldD_2nd"/>
    <property type="match status" value="1"/>
</dbReference>
<evidence type="ECO:0000313" key="6">
    <source>
        <dbReference type="Proteomes" id="UP000308054"/>
    </source>
</evidence>
<dbReference type="RefSeq" id="WP_135997538.1">
    <property type="nucleotide sequence ID" value="NZ_CP071057.1"/>
</dbReference>
<dbReference type="Pfam" id="PF19289">
    <property type="entry name" value="PmbA_TldD_3rd"/>
    <property type="match status" value="1"/>
</dbReference>
<feature type="domain" description="Metalloprotease TldD/E central" evidence="4">
    <location>
        <begin position="133"/>
        <end position="236"/>
    </location>
</feature>
<proteinExistence type="inferred from homology"/>
<accession>A0A4S2GVZ3</accession>
<dbReference type="InterPro" id="IPR035068">
    <property type="entry name" value="TldD/PmbA_N"/>
</dbReference>
<evidence type="ECO:0000313" key="5">
    <source>
        <dbReference type="EMBL" id="TGY87235.1"/>
    </source>
</evidence>
<dbReference type="InterPro" id="IPR002510">
    <property type="entry name" value="Metalloprtase-TldD/E_N"/>
</dbReference>
<comment type="caution">
    <text evidence="5">The sequence shown here is derived from an EMBL/GenBank/DDBJ whole genome shotgun (WGS) entry which is preliminary data.</text>
</comment>
<dbReference type="InterPro" id="IPR036059">
    <property type="entry name" value="TldD/PmbA_sf"/>
</dbReference>
<evidence type="ECO:0000259" key="2">
    <source>
        <dbReference type="Pfam" id="PF01523"/>
    </source>
</evidence>
<protein>
    <submittedName>
        <fullName evidence="5">TldD/PmbA family protein</fullName>
    </submittedName>
</protein>
<dbReference type="Pfam" id="PF01523">
    <property type="entry name" value="PmbA_TldD_1st"/>
    <property type="match status" value="1"/>
</dbReference>
<evidence type="ECO:0000259" key="4">
    <source>
        <dbReference type="Pfam" id="PF19290"/>
    </source>
</evidence>
<dbReference type="OrthoDB" id="9803618at2"/>
<dbReference type="GO" id="GO:0006508">
    <property type="term" value="P:proteolysis"/>
    <property type="evidence" value="ECO:0007669"/>
    <property type="project" value="InterPro"/>
</dbReference>